<feature type="transmembrane region" description="Helical" evidence="1">
    <location>
        <begin position="774"/>
        <end position="796"/>
    </location>
</feature>
<dbReference type="EMBL" id="AESD01000588">
    <property type="protein sequence ID" value="EHJ11405.1"/>
    <property type="molecule type" value="Genomic_DNA"/>
</dbReference>
<accession>G5J8T1</accession>
<feature type="transmembrane region" description="Helical" evidence="1">
    <location>
        <begin position="497"/>
        <end position="516"/>
    </location>
</feature>
<feature type="transmembrane region" description="Helical" evidence="1">
    <location>
        <begin position="522"/>
        <end position="538"/>
    </location>
</feature>
<feature type="transmembrane region" description="Helical" evidence="1">
    <location>
        <begin position="995"/>
        <end position="1014"/>
    </location>
</feature>
<feature type="transmembrane region" description="Helical" evidence="1">
    <location>
        <begin position="907"/>
        <end position="924"/>
    </location>
</feature>
<feature type="transmembrane region" description="Helical" evidence="1">
    <location>
        <begin position="637"/>
        <end position="655"/>
    </location>
</feature>
<feature type="transmembrane region" description="Helical" evidence="1">
    <location>
        <begin position="181"/>
        <end position="210"/>
    </location>
</feature>
<feature type="transmembrane region" description="Helical" evidence="1">
    <location>
        <begin position="378"/>
        <end position="394"/>
    </location>
</feature>
<feature type="transmembrane region" description="Helical" evidence="1">
    <location>
        <begin position="92"/>
        <end position="111"/>
    </location>
</feature>
<feature type="transmembrane region" description="Helical" evidence="1">
    <location>
        <begin position="216"/>
        <end position="236"/>
    </location>
</feature>
<feature type="transmembrane region" description="Helical" evidence="1">
    <location>
        <begin position="472"/>
        <end position="490"/>
    </location>
</feature>
<feature type="transmembrane region" description="Helical" evidence="1">
    <location>
        <begin position="802"/>
        <end position="820"/>
    </location>
</feature>
<keyword evidence="1" id="KW-0472">Membrane</keyword>
<feature type="transmembrane region" description="Helical" evidence="1">
    <location>
        <begin position="406"/>
        <end position="430"/>
    </location>
</feature>
<comment type="caution">
    <text evidence="2">The sequence shown here is derived from an EMBL/GenBank/DDBJ whole genome shotgun (WGS) entry which is preliminary data.</text>
</comment>
<organism evidence="2 3">
    <name type="scientific">Crocosphaera watsonii WH 0003</name>
    <dbReference type="NCBI Taxonomy" id="423471"/>
    <lineage>
        <taxon>Bacteria</taxon>
        <taxon>Bacillati</taxon>
        <taxon>Cyanobacteriota</taxon>
        <taxon>Cyanophyceae</taxon>
        <taxon>Oscillatoriophycideae</taxon>
        <taxon>Chroococcales</taxon>
        <taxon>Aphanothecaceae</taxon>
        <taxon>Crocosphaera</taxon>
    </lineage>
</organism>
<feature type="non-terminal residue" evidence="2">
    <location>
        <position position="1"/>
    </location>
</feature>
<evidence type="ECO:0000256" key="1">
    <source>
        <dbReference type="SAM" id="Phobius"/>
    </source>
</evidence>
<keyword evidence="1" id="KW-0812">Transmembrane</keyword>
<feature type="transmembrane region" description="Helical" evidence="1">
    <location>
        <begin position="736"/>
        <end position="754"/>
    </location>
</feature>
<feature type="transmembrane region" description="Helical" evidence="1">
    <location>
        <begin position="442"/>
        <end position="460"/>
    </location>
</feature>
<evidence type="ECO:0008006" key="4">
    <source>
        <dbReference type="Google" id="ProtNLM"/>
    </source>
</evidence>
<feature type="transmembrane region" description="Helical" evidence="1">
    <location>
        <begin position="59"/>
        <end position="80"/>
    </location>
</feature>
<protein>
    <recommendedName>
        <fullName evidence="4">DUF2157 domain-containing protein</fullName>
    </recommendedName>
</protein>
<feature type="non-terminal residue" evidence="2">
    <location>
        <position position="1065"/>
    </location>
</feature>
<name>G5J8T1_CROWT</name>
<feature type="transmembrane region" description="Helical" evidence="1">
    <location>
        <begin position="881"/>
        <end position="901"/>
    </location>
</feature>
<feature type="transmembrane region" description="Helical" evidence="1">
    <location>
        <begin position="964"/>
        <end position="988"/>
    </location>
</feature>
<feature type="transmembrane region" description="Helical" evidence="1">
    <location>
        <begin position="243"/>
        <end position="261"/>
    </location>
</feature>
<keyword evidence="1" id="KW-1133">Transmembrane helix</keyword>
<feature type="transmembrane region" description="Helical" evidence="1">
    <location>
        <begin position="335"/>
        <end position="357"/>
    </location>
</feature>
<sequence>LNRSHVKLYIFSEKLLLLFGFILTAVSLINPLVRTVNLTLSTLTLAYETRHKLKLNQRFLLKPLALVTHIGLILTLTSGIDYYFSEISLNMWSFILLGFMLVEILVSLLHFQEQSLLRLLSKNSWEFGLGFATLSYILLWFNLSFDSVFWGLTWLIVPSLLTAIATWYLPRRKLASELSLIAICLLQALTIHFPETQLLGLVFGTVLMIINTQYLRHLYSVIITLGLGITSIFFYLSVLNLSPSLWVLSGVIITLLLWFIRHVLSDNISDLASTYAQTFDVYAYIVSLVTLTRLIDVSLVYTSATNTLISSIVLMGTVTYRSWQPHISNNRIPLLYSILILAIVPIPALSLPLWGWIELAIATILMVVQTQIFKQVDVAFISIGFFLEFLVVVLEDNGLKYVEHFWIYWLLLATIITILVWIIYHALNYFQIHSIDYYKKALNLWGLTLSTLTVTTISICRLATDYLLNNDLFLLITINLIMLGIAYRSWQKPRQNSLLWFSISTILILQLSNPNLLIPRNITPVIGIILLLINSYLLPHFSTAFITIGMAIFSNSLIVLTVTEFFELPTIPIWILTESLSLILLWLIWTYLKQKTQALAIIYTKVVDTWGLILSGVLLVPIFINRLTANSFINNDLFLFITINSLMIATAYRSWQKPKQEKLLWSSSIVILVLQFLDPNLLNIKIITPITGTVLLFINSYFLPNYITVFMTIGMAIFCRSLIVLKAIEILNLPTIPVWILTESLTLILFWLIWSYLKQKTQVLATIYAKVFDIYGIILSGFILASLTLYSIAIFWGYTSSSFLVIITIIILLLGLLYRTIKQPNNLIFYTFGWSLELLTINITTQFSESLLLLAIVNIILGLLLQLIGRWWQRRTGERQFLSSLHILPLLYGGLGTALRYDSFNSFTGFTFLGFGLIIIGFFRQQRSLKLFVYIGISLLSFSAYELLFYQITNFSWGDKYLSMAALATTIMYLYRLASPWLSSYLYLTSRELKIIAHLHWILGSIFLGLSLLYPLALQQLIGLSVGLFLTQYAILEGRNSLDKIKGEVWVYAGFIEAGVTSIYG</sequence>
<feature type="transmembrane region" description="Helical" evidence="1">
    <location>
        <begin position="123"/>
        <end position="143"/>
    </location>
</feature>
<dbReference type="Proteomes" id="UP000003477">
    <property type="component" value="Unassembled WGS sequence"/>
</dbReference>
<gene>
    <name evidence="2" type="ORF">CWATWH0003_3852a3</name>
</gene>
<evidence type="ECO:0000313" key="3">
    <source>
        <dbReference type="Proteomes" id="UP000003477"/>
    </source>
</evidence>
<feature type="transmembrane region" description="Helical" evidence="1">
    <location>
        <begin position="15"/>
        <end position="33"/>
    </location>
</feature>
<dbReference type="AlphaFoldDB" id="G5J8T1"/>
<feature type="transmembrane region" description="Helical" evidence="1">
    <location>
        <begin position="571"/>
        <end position="592"/>
    </location>
</feature>
<feature type="transmembrane region" description="Helical" evidence="1">
    <location>
        <begin position="307"/>
        <end position="323"/>
    </location>
</feature>
<reference evidence="2 3" key="1">
    <citation type="journal article" date="2011" name="Front. Microbiol.">
        <title>Two Strains of Crocosphaera watsonii with Highly Conserved Genomes are Distinguished by Strain-Specific Features.</title>
        <authorList>
            <person name="Bench S.R."/>
            <person name="Ilikchyan I.N."/>
            <person name="Tripp H.J."/>
            <person name="Zehr J.P."/>
        </authorList>
    </citation>
    <scope>NUCLEOTIDE SEQUENCE [LARGE SCALE GENOMIC DNA]</scope>
    <source>
        <strain evidence="2 3">WH 0003</strain>
    </source>
</reference>
<feature type="transmembrane region" description="Helical" evidence="1">
    <location>
        <begin position="545"/>
        <end position="565"/>
    </location>
</feature>
<evidence type="ECO:0000313" key="2">
    <source>
        <dbReference type="EMBL" id="EHJ11405.1"/>
    </source>
</evidence>
<feature type="transmembrane region" description="Helical" evidence="1">
    <location>
        <begin position="149"/>
        <end position="169"/>
    </location>
</feature>
<feature type="transmembrane region" description="Helical" evidence="1">
    <location>
        <begin position="827"/>
        <end position="845"/>
    </location>
</feature>
<proteinExistence type="predicted"/>
<feature type="transmembrane region" description="Helical" evidence="1">
    <location>
        <begin position="931"/>
        <end position="952"/>
    </location>
</feature>
<feature type="transmembrane region" description="Helical" evidence="1">
    <location>
        <begin position="851"/>
        <end position="869"/>
    </location>
</feature>
<feature type="transmembrane region" description="Helical" evidence="1">
    <location>
        <begin position="599"/>
        <end position="625"/>
    </location>
</feature>